<feature type="domain" description="C2H2-type" evidence="2">
    <location>
        <begin position="4"/>
        <end position="32"/>
    </location>
</feature>
<dbReference type="GeneID" id="80512533"/>
<keyword evidence="1" id="KW-0479">Metal-binding</keyword>
<feature type="domain" description="C2H2-type" evidence="2">
    <location>
        <begin position="47"/>
        <end position="68"/>
    </location>
</feature>
<organism evidence="3 4">
    <name type="scientific">Powai lake megavirus</name>
    <dbReference type="NCBI Taxonomy" id="1842663"/>
    <lineage>
        <taxon>Viruses</taxon>
        <taxon>Varidnaviria</taxon>
        <taxon>Bamfordvirae</taxon>
        <taxon>Nucleocytoviricota</taxon>
        <taxon>Megaviricetes</taxon>
        <taxon>Imitervirales</taxon>
        <taxon>Mimiviridae</taxon>
        <taxon>Megamimivirinae</taxon>
        <taxon>Megavirus</taxon>
        <taxon>Megavirus powaiense</taxon>
    </lineage>
</organism>
<accession>A0A167R0M8</accession>
<dbReference type="GO" id="GO:0008270">
    <property type="term" value="F:zinc ion binding"/>
    <property type="evidence" value="ECO:0007669"/>
    <property type="project" value="UniProtKB-KW"/>
</dbReference>
<dbReference type="Pfam" id="PF00096">
    <property type="entry name" value="zf-C2H2"/>
    <property type="match status" value="2"/>
</dbReference>
<reference evidence="3 4" key="1">
    <citation type="journal article" date="2016" name="Genome Announc.">
        <title>Complete Genome Sequence of a New Megavirus Family Member Isolated from an Inland Water Lake for the First Time in India.</title>
        <authorList>
            <person name="Chatterjee A."/>
            <person name="Ali F."/>
            <person name="Bange D."/>
            <person name="Kondabagil K."/>
        </authorList>
    </citation>
    <scope>NUCLEOTIDE SEQUENCE [LARGE SCALE GENOMIC DNA]</scope>
    <source>
        <strain evidence="3">1</strain>
    </source>
</reference>
<keyword evidence="4" id="KW-1185">Reference proteome</keyword>
<dbReference type="Gene3D" id="3.30.160.60">
    <property type="entry name" value="Classic Zinc Finger"/>
    <property type="match status" value="1"/>
</dbReference>
<protein>
    <recommendedName>
        <fullName evidence="2">C2H2-type domain-containing protein</fullName>
    </recommendedName>
</protein>
<dbReference type="InterPro" id="IPR013087">
    <property type="entry name" value="Znf_C2H2_type"/>
</dbReference>
<dbReference type="InterPro" id="IPR036236">
    <property type="entry name" value="Znf_C2H2_sf"/>
</dbReference>
<keyword evidence="1" id="KW-0863">Zinc-finger</keyword>
<evidence type="ECO:0000313" key="3">
    <source>
        <dbReference type="EMBL" id="ANB50171.1"/>
    </source>
</evidence>
<proteinExistence type="predicted"/>
<dbReference type="SUPFAM" id="SSF57667">
    <property type="entry name" value="beta-beta-alpha zinc fingers"/>
    <property type="match status" value="1"/>
</dbReference>
<evidence type="ECO:0000259" key="2">
    <source>
        <dbReference type="PROSITE" id="PS50157"/>
    </source>
</evidence>
<name>A0A167R0M8_9VIRU</name>
<keyword evidence="1" id="KW-0862">Zinc</keyword>
<evidence type="ECO:0000256" key="1">
    <source>
        <dbReference type="PROSITE-ProRule" id="PRU00042"/>
    </source>
</evidence>
<dbReference type="PROSITE" id="PS50157">
    <property type="entry name" value="ZINC_FINGER_C2H2_2"/>
    <property type="match status" value="2"/>
</dbReference>
<dbReference type="RefSeq" id="YP_010775922.1">
    <property type="nucleotide sequence ID" value="NC_075034.1"/>
</dbReference>
<dbReference type="Proteomes" id="UP000241365">
    <property type="component" value="Segment"/>
</dbReference>
<dbReference type="KEGG" id="vg:80512533"/>
<evidence type="ECO:0000313" key="4">
    <source>
        <dbReference type="Proteomes" id="UP000241365"/>
    </source>
</evidence>
<sequence length="267" mass="31436">MVIFTCDQCSKQFDRKSNYERHLNRKNRCEKKKNISGSKTLKKIFNNECKQCKREFSRKDSLTRHLKTCKNEIYISKSKKQKSKTQNNRLKIQDNELINICEFAKDSHKNLSVLDIVSIIKTENKFWENFIKIINFNPNVPKHHNVYYPDIKSGYGVVFKEGKWTREKISSIINELIDHRIKDLNEIIYDMKNIINSKGIDNVKNAISDAGTYGSKLRKKLVTYLKPVLYINKDIVIQTKKHNSNKHIDILKKGITFEDLNKVLHES</sequence>
<dbReference type="EMBL" id="KU877344">
    <property type="protein sequence ID" value="ANB50171.1"/>
    <property type="molecule type" value="Genomic_DNA"/>
</dbReference>